<dbReference type="Gene3D" id="2.160.20.10">
    <property type="entry name" value="Single-stranded right-handed beta-helix, Pectin lyase-like"/>
    <property type="match status" value="1"/>
</dbReference>
<evidence type="ECO:0000313" key="4">
    <source>
        <dbReference type="Proteomes" id="UP001595462"/>
    </source>
</evidence>
<dbReference type="SMART" id="SM00710">
    <property type="entry name" value="PbH1"/>
    <property type="match status" value="5"/>
</dbReference>
<evidence type="ECO:0000256" key="1">
    <source>
        <dbReference type="SAM" id="SignalP"/>
    </source>
</evidence>
<protein>
    <submittedName>
        <fullName evidence="3">Right-handed parallel beta-helix repeat-containing protein</fullName>
    </submittedName>
</protein>
<feature type="domain" description="Right handed beta helix" evidence="2">
    <location>
        <begin position="186"/>
        <end position="320"/>
    </location>
</feature>
<sequence length="358" mass="39079">MSRILKRMHLAAVVCALALCTPCVFAKPTVQVNSIPALRDAIEAAPATGAIIVLAPGDYHQVRQIVIRDRDHLTITGATTDFHDTVISGPGINDHRVRSNIVVDHSKDVTLRNMTLENSAYHGVQIDYDSDHFTANNLKTWDNGESGFKVTSPSHAHGDDSYSDYGTIENCLIGFTSTGQRGVVEGIDIVGAVAWDIRNNRLEHIRKANGRAAYAIFAKGNSQDVVIENNVVRNSSVGLSFGGGGTGAKFFRNGDTRYETRRGVIRNNLVYGTDDVGIYLNKARDFEVYGNIVIDTGKDTGSITARYPESRGHIRDNRVSARILLRDGAHAQVYRNIFVPGGLPVSGHGWRGFDTSSR</sequence>
<feature type="chain" id="PRO_5047224194" evidence="1">
    <location>
        <begin position="27"/>
        <end position="358"/>
    </location>
</feature>
<dbReference type="SUPFAM" id="SSF51126">
    <property type="entry name" value="Pectin lyase-like"/>
    <property type="match status" value="1"/>
</dbReference>
<name>A0ABV7EME9_9GAMM</name>
<keyword evidence="4" id="KW-1185">Reference proteome</keyword>
<gene>
    <name evidence="3" type="ORF">ACFOSU_04165</name>
</gene>
<evidence type="ECO:0000259" key="2">
    <source>
        <dbReference type="Pfam" id="PF13229"/>
    </source>
</evidence>
<feature type="signal peptide" evidence="1">
    <location>
        <begin position="1"/>
        <end position="26"/>
    </location>
</feature>
<evidence type="ECO:0000313" key="3">
    <source>
        <dbReference type="EMBL" id="MFC3103079.1"/>
    </source>
</evidence>
<dbReference type="InterPro" id="IPR006626">
    <property type="entry name" value="PbH1"/>
</dbReference>
<dbReference type="EMBL" id="JBHRSS010000003">
    <property type="protein sequence ID" value="MFC3103079.1"/>
    <property type="molecule type" value="Genomic_DNA"/>
</dbReference>
<accession>A0ABV7EME9</accession>
<reference evidence="4" key="1">
    <citation type="journal article" date="2019" name="Int. J. Syst. Evol. Microbiol.">
        <title>The Global Catalogue of Microorganisms (GCM) 10K type strain sequencing project: providing services to taxonomists for standard genome sequencing and annotation.</title>
        <authorList>
            <consortium name="The Broad Institute Genomics Platform"/>
            <consortium name="The Broad Institute Genome Sequencing Center for Infectious Disease"/>
            <person name="Wu L."/>
            <person name="Ma J."/>
        </authorList>
    </citation>
    <scope>NUCLEOTIDE SEQUENCE [LARGE SCALE GENOMIC DNA]</scope>
    <source>
        <strain evidence="4">KCTC 52640</strain>
    </source>
</reference>
<organism evidence="3 4">
    <name type="scientific">Salinisphaera aquimarina</name>
    <dbReference type="NCBI Taxonomy" id="2094031"/>
    <lineage>
        <taxon>Bacteria</taxon>
        <taxon>Pseudomonadati</taxon>
        <taxon>Pseudomonadota</taxon>
        <taxon>Gammaproteobacteria</taxon>
        <taxon>Salinisphaerales</taxon>
        <taxon>Salinisphaeraceae</taxon>
        <taxon>Salinisphaera</taxon>
    </lineage>
</organism>
<keyword evidence="1" id="KW-0732">Signal</keyword>
<dbReference type="Pfam" id="PF13229">
    <property type="entry name" value="Beta_helix"/>
    <property type="match status" value="1"/>
</dbReference>
<dbReference type="InterPro" id="IPR011050">
    <property type="entry name" value="Pectin_lyase_fold/virulence"/>
</dbReference>
<comment type="caution">
    <text evidence="3">The sequence shown here is derived from an EMBL/GenBank/DDBJ whole genome shotgun (WGS) entry which is preliminary data.</text>
</comment>
<dbReference type="Proteomes" id="UP001595462">
    <property type="component" value="Unassembled WGS sequence"/>
</dbReference>
<dbReference type="RefSeq" id="WP_380686759.1">
    <property type="nucleotide sequence ID" value="NZ_JBHRSS010000003.1"/>
</dbReference>
<dbReference type="InterPro" id="IPR039448">
    <property type="entry name" value="Beta_helix"/>
</dbReference>
<dbReference type="InterPro" id="IPR012334">
    <property type="entry name" value="Pectin_lyas_fold"/>
</dbReference>
<proteinExistence type="predicted"/>